<dbReference type="SUPFAM" id="SSF55120">
    <property type="entry name" value="Pseudouridine synthase"/>
    <property type="match status" value="1"/>
</dbReference>
<evidence type="ECO:0000256" key="4">
    <source>
        <dbReference type="HAMAP-Rule" id="MF_00171"/>
    </source>
</evidence>
<feature type="domain" description="Pseudouridine synthase I TruA alpha/beta" evidence="8">
    <location>
        <begin position="189"/>
        <end position="290"/>
    </location>
</feature>
<reference evidence="9 10" key="1">
    <citation type="submission" date="2009-08" db="EMBL/GenBank/DDBJ databases">
        <authorList>
            <person name="Weinstock G."/>
            <person name="Sodergren E."/>
            <person name="Clifton S."/>
            <person name="Fulton L."/>
            <person name="Fulton B."/>
            <person name="Courtney L."/>
            <person name="Fronick C."/>
            <person name="Harrison M."/>
            <person name="Strong C."/>
            <person name="Farmer C."/>
            <person name="Delahaunty K."/>
            <person name="Markovic C."/>
            <person name="Hall O."/>
            <person name="Minx P."/>
            <person name="Tomlinson C."/>
            <person name="Mitreva M."/>
            <person name="Nelson J."/>
            <person name="Hou S."/>
            <person name="Wollam A."/>
            <person name="Pepin K.H."/>
            <person name="Johnson M."/>
            <person name="Bhonagiri V."/>
            <person name="Nash W.E."/>
            <person name="Warren W."/>
            <person name="Chinwalla A."/>
            <person name="Mardis E.R."/>
            <person name="Wilson R.K."/>
        </authorList>
    </citation>
    <scope>NUCLEOTIDE SEQUENCE [LARGE SCALE GENOMIC DNA]</scope>
    <source>
        <strain evidence="9 10">L1-82</strain>
    </source>
</reference>
<evidence type="ECO:0000256" key="6">
    <source>
        <dbReference type="PIRSR" id="PIRSR001430-2"/>
    </source>
</evidence>
<dbReference type="PANTHER" id="PTHR11142">
    <property type="entry name" value="PSEUDOURIDYLATE SYNTHASE"/>
    <property type="match status" value="1"/>
</dbReference>
<dbReference type="NCBIfam" id="TIGR00071">
    <property type="entry name" value="hisT_truA"/>
    <property type="match status" value="1"/>
</dbReference>
<dbReference type="PIRSF" id="PIRSF001430">
    <property type="entry name" value="tRNA_psdUrid_synth"/>
    <property type="match status" value="1"/>
</dbReference>
<comment type="similarity">
    <text evidence="1 4 7">Belongs to the tRNA pseudouridine synthase TruA family.</text>
</comment>
<feature type="active site" description="Nucleophile" evidence="4 5">
    <location>
        <position position="98"/>
    </location>
</feature>
<comment type="catalytic activity">
    <reaction evidence="4 7">
        <text>uridine(38/39/40) in tRNA = pseudouridine(38/39/40) in tRNA</text>
        <dbReference type="Rhea" id="RHEA:22376"/>
        <dbReference type="Rhea" id="RHEA-COMP:10085"/>
        <dbReference type="Rhea" id="RHEA-COMP:10087"/>
        <dbReference type="ChEBI" id="CHEBI:65314"/>
        <dbReference type="ChEBI" id="CHEBI:65315"/>
        <dbReference type="EC" id="5.4.99.12"/>
    </reaction>
</comment>
<evidence type="ECO:0000256" key="3">
    <source>
        <dbReference type="ARBA" id="ARBA00023235"/>
    </source>
</evidence>
<dbReference type="EMBL" id="ABYJ02000055">
    <property type="protein sequence ID" value="EEV01809.1"/>
    <property type="molecule type" value="Genomic_DNA"/>
</dbReference>
<dbReference type="InterPro" id="IPR020097">
    <property type="entry name" value="PsdUridine_synth_TruA_a/b_dom"/>
</dbReference>
<proteinExistence type="inferred from homology"/>
<evidence type="ECO:0000259" key="8">
    <source>
        <dbReference type="Pfam" id="PF01416"/>
    </source>
</evidence>
<dbReference type="PANTHER" id="PTHR11142:SF0">
    <property type="entry name" value="TRNA PSEUDOURIDINE SYNTHASE-LIKE 1"/>
    <property type="match status" value="1"/>
</dbReference>
<dbReference type="InterPro" id="IPR020095">
    <property type="entry name" value="PsdUridine_synth_TruA_C"/>
</dbReference>
<dbReference type="AlphaFoldDB" id="C7G8K6"/>
<dbReference type="GO" id="GO:0160147">
    <property type="term" value="F:tRNA pseudouridine(38-40) synthase activity"/>
    <property type="evidence" value="ECO:0007669"/>
    <property type="project" value="UniProtKB-EC"/>
</dbReference>
<evidence type="ECO:0000256" key="2">
    <source>
        <dbReference type="ARBA" id="ARBA00022694"/>
    </source>
</evidence>
<feature type="binding site" evidence="4 6">
    <location>
        <position position="156"/>
    </location>
    <ligand>
        <name>substrate</name>
    </ligand>
</feature>
<evidence type="ECO:0000256" key="7">
    <source>
        <dbReference type="RuleBase" id="RU003792"/>
    </source>
</evidence>
<comment type="caution">
    <text evidence="4">Lacks conserved residue(s) required for the propagation of feature annotation.</text>
</comment>
<keyword evidence="3 4" id="KW-0413">Isomerase</keyword>
<comment type="subunit">
    <text evidence="4">Homodimer.</text>
</comment>
<dbReference type="GO" id="GO:0031119">
    <property type="term" value="P:tRNA pseudouridine synthesis"/>
    <property type="evidence" value="ECO:0007669"/>
    <property type="project" value="UniProtKB-UniRule"/>
</dbReference>
<evidence type="ECO:0000313" key="9">
    <source>
        <dbReference type="EMBL" id="EEV01809.1"/>
    </source>
</evidence>
<dbReference type="Proteomes" id="UP000004828">
    <property type="component" value="Unassembled WGS sequence"/>
</dbReference>
<dbReference type="FunFam" id="3.30.70.580:FF:000001">
    <property type="entry name" value="tRNA pseudouridine synthase A"/>
    <property type="match status" value="1"/>
</dbReference>
<dbReference type="InterPro" id="IPR020094">
    <property type="entry name" value="TruA/RsuA/RluB/E/F_N"/>
</dbReference>
<comment type="function">
    <text evidence="4">Formation of pseudouridine at positions 38, 39 and 40 in the anticodon stem and loop of transfer RNAs.</text>
</comment>
<sequence length="294" mass="32728">MKNKLDSRDICLLEKQAAFTAIYKNMSAGRSDCCRFIAACGSEQEITMRVKMIVAYDGTNYKGWQVQPNGITIEEVLNKNLSNLLGEQIVVSGASRTDSGVHSLGNIAVFDTNTRMPADKIAFALNQRLPEDIVVQGSCEVEDGWHPRYQNSRKTYEYRILNRTFRMPTRRLDTYFYHYPLDVEKMKKAASYLEGEHDFKSFCAIGAQVKTTVRTIYACDVEKEGDIITIRVTGNGFLYNMVRIIAGTLVQVGGGAIKPEAVKGILAKKDRSAAGPTAPAHGLTMMGIEFENVE</sequence>
<organism evidence="9 10">
    <name type="scientific">Roseburia intestinalis L1-82</name>
    <dbReference type="NCBI Taxonomy" id="536231"/>
    <lineage>
        <taxon>Bacteria</taxon>
        <taxon>Bacillati</taxon>
        <taxon>Bacillota</taxon>
        <taxon>Clostridia</taxon>
        <taxon>Lachnospirales</taxon>
        <taxon>Lachnospiraceae</taxon>
        <taxon>Roseburia</taxon>
    </lineage>
</organism>
<dbReference type="HOGENOM" id="CLU_014673_0_1_9"/>
<feature type="domain" description="Pseudouridine synthase I TruA alpha/beta" evidence="8">
    <location>
        <begin position="53"/>
        <end position="149"/>
    </location>
</feature>
<dbReference type="Pfam" id="PF01416">
    <property type="entry name" value="PseudoU_synth_1"/>
    <property type="match status" value="2"/>
</dbReference>
<name>C7G8K6_9FIRM</name>
<dbReference type="Gene3D" id="3.30.70.580">
    <property type="entry name" value="Pseudouridine synthase I, catalytic domain, N-terminal subdomain"/>
    <property type="match status" value="1"/>
</dbReference>
<dbReference type="CDD" id="cd02570">
    <property type="entry name" value="PseudoU_synth_EcTruA"/>
    <property type="match status" value="1"/>
</dbReference>
<evidence type="ECO:0000256" key="1">
    <source>
        <dbReference type="ARBA" id="ARBA00009375"/>
    </source>
</evidence>
<dbReference type="Gene3D" id="3.30.70.660">
    <property type="entry name" value="Pseudouridine synthase I, catalytic domain, C-terminal subdomain"/>
    <property type="match status" value="1"/>
</dbReference>
<dbReference type="InterPro" id="IPR001406">
    <property type="entry name" value="PsdUridine_synth_TruA"/>
</dbReference>
<dbReference type="HAMAP" id="MF_00171">
    <property type="entry name" value="TruA"/>
    <property type="match status" value="1"/>
</dbReference>
<evidence type="ECO:0000256" key="5">
    <source>
        <dbReference type="PIRSR" id="PIRSR001430-1"/>
    </source>
</evidence>
<keyword evidence="2 4" id="KW-0819">tRNA processing</keyword>
<comment type="caution">
    <text evidence="9">The sequence shown here is derived from an EMBL/GenBank/DDBJ whole genome shotgun (WGS) entry which is preliminary data.</text>
</comment>
<protein>
    <recommendedName>
        <fullName evidence="4">tRNA pseudouridine synthase A</fullName>
        <ecNumber evidence="4">5.4.99.12</ecNumber>
    </recommendedName>
    <alternativeName>
        <fullName evidence="4">tRNA pseudouridine(38-40) synthase</fullName>
    </alternativeName>
    <alternativeName>
        <fullName evidence="4">tRNA pseudouridylate synthase I</fullName>
    </alternativeName>
    <alternativeName>
        <fullName evidence="4">tRNA-uridine isomerase I</fullName>
    </alternativeName>
</protein>
<dbReference type="EC" id="5.4.99.12" evidence="4"/>
<dbReference type="GO" id="GO:0003723">
    <property type="term" value="F:RNA binding"/>
    <property type="evidence" value="ECO:0007669"/>
    <property type="project" value="InterPro"/>
</dbReference>
<gene>
    <name evidence="4 9" type="primary">truA</name>
    <name evidence="9" type="ORF">ROSINTL182_06232</name>
</gene>
<dbReference type="InterPro" id="IPR020103">
    <property type="entry name" value="PsdUridine_synth_cat_dom_sf"/>
</dbReference>
<accession>C7G8K6</accession>
<evidence type="ECO:0000313" key="10">
    <source>
        <dbReference type="Proteomes" id="UP000004828"/>
    </source>
</evidence>